<evidence type="ECO:0000313" key="5">
    <source>
        <dbReference type="Proteomes" id="UP000019270"/>
    </source>
</evidence>
<dbReference type="PROSITE" id="PS50110">
    <property type="entry name" value="RESPONSE_REGULATORY"/>
    <property type="match status" value="1"/>
</dbReference>
<dbReference type="OrthoDB" id="3190595at2"/>
<gene>
    <name evidence="4" type="ORF">PBF_08358</name>
</gene>
<dbReference type="Proteomes" id="UP000019270">
    <property type="component" value="Unassembled WGS sequence"/>
</dbReference>
<reference evidence="4 5" key="2">
    <citation type="journal article" date="2016" name="Sci. Rep.">
        <title>A novel serine protease, Sep1, from Bacillus firmus DS-1 has nematicidal activity and degrades multiple intestinal-associated nematode proteins.</title>
        <authorList>
            <person name="Geng C."/>
            <person name="Nie X."/>
            <person name="Tang Z."/>
            <person name="Zhang Y."/>
            <person name="Lin J."/>
            <person name="Sun M."/>
            <person name="Peng D."/>
        </authorList>
    </citation>
    <scope>NUCLEOTIDE SEQUENCE [LARGE SCALE GENOMIC DNA]</scope>
    <source>
        <strain evidence="4 5">DS1</strain>
    </source>
</reference>
<dbReference type="EMBL" id="APVL01000005">
    <property type="protein sequence ID" value="EWG11550.1"/>
    <property type="molecule type" value="Genomic_DNA"/>
</dbReference>
<keyword evidence="1" id="KW-0597">Phosphoprotein</keyword>
<dbReference type="PATRIC" id="fig|1307436.3.peg.1778"/>
<dbReference type="InterPro" id="IPR046947">
    <property type="entry name" value="LytR-like"/>
</dbReference>
<dbReference type="eggNOG" id="COG3279">
    <property type="taxonomic scope" value="Bacteria"/>
</dbReference>
<protein>
    <submittedName>
        <fullName evidence="4">LytTR family transcriptional regulator</fullName>
    </submittedName>
</protein>
<dbReference type="GO" id="GO:0003677">
    <property type="term" value="F:DNA binding"/>
    <property type="evidence" value="ECO:0007669"/>
    <property type="project" value="InterPro"/>
</dbReference>
<proteinExistence type="predicted"/>
<comment type="caution">
    <text evidence="4">The sequence shown here is derived from an EMBL/GenBank/DDBJ whole genome shotgun (WGS) entry which is preliminary data.</text>
</comment>
<evidence type="ECO:0000256" key="1">
    <source>
        <dbReference type="PROSITE-ProRule" id="PRU00169"/>
    </source>
</evidence>
<dbReference type="GO" id="GO:0000156">
    <property type="term" value="F:phosphorelay response regulator activity"/>
    <property type="evidence" value="ECO:0007669"/>
    <property type="project" value="InterPro"/>
</dbReference>
<dbReference type="Gene3D" id="3.40.50.2300">
    <property type="match status" value="1"/>
</dbReference>
<feature type="domain" description="HTH LytTR-type" evidence="3">
    <location>
        <begin position="138"/>
        <end position="241"/>
    </location>
</feature>
<dbReference type="InterPro" id="IPR001789">
    <property type="entry name" value="Sig_transdc_resp-reg_receiver"/>
</dbReference>
<dbReference type="InterPro" id="IPR011006">
    <property type="entry name" value="CheY-like_superfamily"/>
</dbReference>
<feature type="modified residue" description="4-aspartylphosphate" evidence="1">
    <location>
        <position position="56"/>
    </location>
</feature>
<name>W7KVR5_CYTFI</name>
<dbReference type="Pfam" id="PF00072">
    <property type="entry name" value="Response_reg"/>
    <property type="match status" value="1"/>
</dbReference>
<dbReference type="Pfam" id="PF04397">
    <property type="entry name" value="LytTR"/>
    <property type="match status" value="1"/>
</dbReference>
<dbReference type="PANTHER" id="PTHR37299:SF1">
    <property type="entry name" value="STAGE 0 SPORULATION PROTEIN A HOMOLOG"/>
    <property type="match status" value="1"/>
</dbReference>
<dbReference type="Gene3D" id="2.40.50.1020">
    <property type="entry name" value="LytTr DNA-binding domain"/>
    <property type="match status" value="1"/>
</dbReference>
<organism evidence="4 5">
    <name type="scientific">Cytobacillus firmus DS1</name>
    <dbReference type="NCBI Taxonomy" id="1307436"/>
    <lineage>
        <taxon>Bacteria</taxon>
        <taxon>Bacillati</taxon>
        <taxon>Bacillota</taxon>
        <taxon>Bacilli</taxon>
        <taxon>Bacillales</taxon>
        <taxon>Bacillaceae</taxon>
        <taxon>Cytobacillus</taxon>
    </lineage>
</organism>
<evidence type="ECO:0000259" key="3">
    <source>
        <dbReference type="PROSITE" id="PS50930"/>
    </source>
</evidence>
<accession>W7KVR5</accession>
<sequence>MEKLKIVIADDDASSRLLLHHTIRLFNEYEVAGEAGNGEKFYQLVLELKPDIVLVDINMPGLSGLEAVKLCREAIPSLQVVFTTGYEEFAVEAFNISAADYIVKPIERTRLFVALDKAKKALQLERSLSARNRQQHKLSIKSNNTYLYLTIEDLLYIEKEGRKTILHTKNDRYETSESLQDLEEKLPDYFYKTHRSFLVNLTRINKIEPSGETFLAHFSNSQKTAHISKLKINEVQEIIESRGLIK</sequence>
<evidence type="ECO:0000313" key="4">
    <source>
        <dbReference type="EMBL" id="EWG11550.1"/>
    </source>
</evidence>
<dbReference type="SMART" id="SM00448">
    <property type="entry name" value="REC"/>
    <property type="match status" value="1"/>
</dbReference>
<dbReference type="RefSeq" id="WP_035329236.1">
    <property type="nucleotide sequence ID" value="NZ_APVL01000005.1"/>
</dbReference>
<reference evidence="5" key="1">
    <citation type="submission" date="2013-03" db="EMBL/GenBank/DDBJ databases">
        <title>Draft genome sequence of Bacillus firmus DS1.</title>
        <authorList>
            <person name="Peng D."/>
            <person name="Zhu L."/>
            <person name="Sun M."/>
        </authorList>
    </citation>
    <scope>NUCLEOTIDE SEQUENCE [LARGE SCALE GENOMIC DNA]</scope>
    <source>
        <strain evidence="5">DS1</strain>
    </source>
</reference>
<dbReference type="SMART" id="SM00850">
    <property type="entry name" value="LytTR"/>
    <property type="match status" value="1"/>
</dbReference>
<evidence type="ECO:0000259" key="2">
    <source>
        <dbReference type="PROSITE" id="PS50110"/>
    </source>
</evidence>
<feature type="domain" description="Response regulatory" evidence="2">
    <location>
        <begin position="5"/>
        <end position="119"/>
    </location>
</feature>
<dbReference type="SUPFAM" id="SSF52172">
    <property type="entry name" value="CheY-like"/>
    <property type="match status" value="1"/>
</dbReference>
<dbReference type="PANTHER" id="PTHR37299">
    <property type="entry name" value="TRANSCRIPTIONAL REGULATOR-RELATED"/>
    <property type="match status" value="1"/>
</dbReference>
<dbReference type="InterPro" id="IPR007492">
    <property type="entry name" value="LytTR_DNA-bd_dom"/>
</dbReference>
<dbReference type="PROSITE" id="PS50930">
    <property type="entry name" value="HTH_LYTTR"/>
    <property type="match status" value="1"/>
</dbReference>
<dbReference type="AlphaFoldDB" id="W7KVR5"/>